<dbReference type="SUPFAM" id="SSF75005">
    <property type="entry name" value="Arabinanase/levansucrase/invertase"/>
    <property type="match status" value="1"/>
</dbReference>
<evidence type="ECO:0000256" key="7">
    <source>
        <dbReference type="SAM" id="SignalP"/>
    </source>
</evidence>
<proteinExistence type="inferred from homology"/>
<reference evidence="8 9" key="1">
    <citation type="submission" date="2016-07" db="EMBL/GenBank/DDBJ databases">
        <title>Draft genome sequence of Prauserella sp. YIM 121212, isolated from alkaline soil.</title>
        <authorList>
            <person name="Ruckert C."/>
            <person name="Albersmeier A."/>
            <person name="Jiang C.-L."/>
            <person name="Jiang Y."/>
            <person name="Kalinowski J."/>
            <person name="Schneider O."/>
            <person name="Winkler A."/>
            <person name="Zotchev S.B."/>
        </authorList>
    </citation>
    <scope>NUCLEOTIDE SEQUENCE [LARGE SCALE GENOMIC DNA]</scope>
    <source>
        <strain evidence="8 9">YIM 121212</strain>
    </source>
</reference>
<keyword evidence="9" id="KW-1185">Reference proteome</keyword>
<dbReference type="EMBL" id="MASU01000005">
    <property type="protein sequence ID" value="PXY35935.1"/>
    <property type="molecule type" value="Genomic_DNA"/>
</dbReference>
<organism evidence="8 9">
    <name type="scientific">Prauserella flavalba</name>
    <dbReference type="NCBI Taxonomy" id="1477506"/>
    <lineage>
        <taxon>Bacteria</taxon>
        <taxon>Bacillati</taxon>
        <taxon>Actinomycetota</taxon>
        <taxon>Actinomycetes</taxon>
        <taxon>Pseudonocardiales</taxon>
        <taxon>Pseudonocardiaceae</taxon>
        <taxon>Prauserella</taxon>
    </lineage>
</organism>
<dbReference type="Proteomes" id="UP000247892">
    <property type="component" value="Unassembled WGS sequence"/>
</dbReference>
<dbReference type="GO" id="GO:0004553">
    <property type="term" value="F:hydrolase activity, hydrolyzing O-glycosyl compounds"/>
    <property type="evidence" value="ECO:0007669"/>
    <property type="project" value="InterPro"/>
</dbReference>
<sequence>MRSRLSALTTAGSLLLSLFGLPAFTARVAPPEPLIPRNFPDPDVSVFGGTYYGYATGGERERVPYAVADDDGGNWTTRGDALPRKPAWMAPGVGAWAPDVSQRPQGDYLMYFTGARVGDNTMCLGAAVASTPEGPFTPIGDRPLVCEPRLGGNIDPASFVDADGSRYLLYKTNAHPSTIWLQPVAADGLTFTGPRVELLRVDRPDEGRVVEAPVLIKRDTQYVLFYSANHFQSAAYQTRFATSPSLTGPYTKASEPLLTSRSTGVESPGGADVTGEHLYFHAWRDGRREVRAMYRTDLLWTADTPYVP</sequence>
<feature type="active site" description="Proton acceptor" evidence="4">
    <location>
        <position position="41"/>
    </location>
</feature>
<dbReference type="PANTHER" id="PTHR42812:SF5">
    <property type="entry name" value="ENDO-ARABINASE"/>
    <property type="match status" value="1"/>
</dbReference>
<gene>
    <name evidence="8" type="ORF">BA062_10760</name>
</gene>
<dbReference type="PANTHER" id="PTHR42812">
    <property type="entry name" value="BETA-XYLOSIDASE"/>
    <property type="match status" value="1"/>
</dbReference>
<accession>A0A318M078</accession>
<dbReference type="GO" id="GO:0005975">
    <property type="term" value="P:carbohydrate metabolic process"/>
    <property type="evidence" value="ECO:0007669"/>
    <property type="project" value="InterPro"/>
</dbReference>
<evidence type="ECO:0000313" key="9">
    <source>
        <dbReference type="Proteomes" id="UP000247892"/>
    </source>
</evidence>
<feature type="site" description="Important for catalytic activity, responsible for pKa modulation of the active site Glu and correct orientation of both the proton donor and substrate" evidence="5">
    <location>
        <position position="155"/>
    </location>
</feature>
<dbReference type="Gene3D" id="2.115.10.20">
    <property type="entry name" value="Glycosyl hydrolase domain, family 43"/>
    <property type="match status" value="1"/>
</dbReference>
<evidence type="ECO:0000256" key="4">
    <source>
        <dbReference type="PIRSR" id="PIRSR606710-1"/>
    </source>
</evidence>
<feature type="signal peptide" evidence="7">
    <location>
        <begin position="1"/>
        <end position="25"/>
    </location>
</feature>
<dbReference type="CDD" id="cd08999">
    <property type="entry name" value="GH43_ABN-like"/>
    <property type="match status" value="1"/>
</dbReference>
<evidence type="ECO:0000256" key="3">
    <source>
        <dbReference type="ARBA" id="ARBA00023295"/>
    </source>
</evidence>
<evidence type="ECO:0000256" key="6">
    <source>
        <dbReference type="RuleBase" id="RU361187"/>
    </source>
</evidence>
<evidence type="ECO:0000256" key="5">
    <source>
        <dbReference type="PIRSR" id="PIRSR606710-2"/>
    </source>
</evidence>
<keyword evidence="7" id="KW-0732">Signal</keyword>
<evidence type="ECO:0000256" key="1">
    <source>
        <dbReference type="ARBA" id="ARBA00009865"/>
    </source>
</evidence>
<dbReference type="RefSeq" id="WP_110335941.1">
    <property type="nucleotide sequence ID" value="NZ_MASU01000005.1"/>
</dbReference>
<protein>
    <recommendedName>
        <fullName evidence="10">Glycosyl hydrolase family 43</fullName>
    </recommendedName>
</protein>
<feature type="chain" id="PRO_5016383146" description="Glycosyl hydrolase family 43" evidence="7">
    <location>
        <begin position="26"/>
        <end position="308"/>
    </location>
</feature>
<comment type="similarity">
    <text evidence="1 6">Belongs to the glycosyl hydrolase 43 family.</text>
</comment>
<evidence type="ECO:0008006" key="10">
    <source>
        <dbReference type="Google" id="ProtNLM"/>
    </source>
</evidence>
<dbReference type="AlphaFoldDB" id="A0A318M078"/>
<name>A0A318M078_9PSEU</name>
<comment type="caution">
    <text evidence="8">The sequence shown here is derived from an EMBL/GenBank/DDBJ whole genome shotgun (WGS) entry which is preliminary data.</text>
</comment>
<dbReference type="InterPro" id="IPR006710">
    <property type="entry name" value="Glyco_hydro_43"/>
</dbReference>
<evidence type="ECO:0000313" key="8">
    <source>
        <dbReference type="EMBL" id="PXY35935.1"/>
    </source>
</evidence>
<dbReference type="InterPro" id="IPR051795">
    <property type="entry name" value="Glycosyl_Hydrlase_43"/>
</dbReference>
<feature type="active site" description="Proton donor" evidence="4">
    <location>
        <position position="211"/>
    </location>
</feature>
<dbReference type="InterPro" id="IPR023296">
    <property type="entry name" value="Glyco_hydro_beta-prop_sf"/>
</dbReference>
<dbReference type="OrthoDB" id="9758923at2"/>
<keyword evidence="3 6" id="KW-0326">Glycosidase</keyword>
<evidence type="ECO:0000256" key="2">
    <source>
        <dbReference type="ARBA" id="ARBA00022801"/>
    </source>
</evidence>
<keyword evidence="2 6" id="KW-0378">Hydrolase</keyword>
<dbReference type="Pfam" id="PF04616">
    <property type="entry name" value="Glyco_hydro_43"/>
    <property type="match status" value="1"/>
</dbReference>